<evidence type="ECO:0008006" key="12">
    <source>
        <dbReference type="Google" id="ProtNLM"/>
    </source>
</evidence>
<proteinExistence type="predicted"/>
<comment type="subcellular location">
    <subcellularLocation>
        <location evidence="1">Membrane</location>
    </subcellularLocation>
</comment>
<feature type="domain" description="Tyrosine-protein kinase ephrin type A/B receptor-like" evidence="9">
    <location>
        <begin position="694"/>
        <end position="742"/>
    </location>
</feature>
<evidence type="ECO:0000256" key="1">
    <source>
        <dbReference type="ARBA" id="ARBA00004370"/>
    </source>
</evidence>
<feature type="signal peptide" evidence="7">
    <location>
        <begin position="1"/>
        <end position="18"/>
    </location>
</feature>
<accession>A0ABN9XP15</accession>
<evidence type="ECO:0000256" key="5">
    <source>
        <dbReference type="SAM" id="MobiDB-lite"/>
    </source>
</evidence>
<dbReference type="InterPro" id="IPR011641">
    <property type="entry name" value="Tyr-kin_ephrin_A/B_rcpt-like"/>
</dbReference>
<feature type="chain" id="PRO_5046177300" description="Receptor ligand binding region domain-containing protein" evidence="7">
    <location>
        <begin position="19"/>
        <end position="1314"/>
    </location>
</feature>
<feature type="transmembrane region" description="Helical" evidence="6">
    <location>
        <begin position="936"/>
        <end position="960"/>
    </location>
</feature>
<dbReference type="PANTHER" id="PTHR46967:SF1">
    <property type="entry name" value="KERATIN-ASSOCIATED PROTEIN 16-1-LIKE"/>
    <property type="match status" value="1"/>
</dbReference>
<dbReference type="InterPro" id="IPR001828">
    <property type="entry name" value="ANF_lig-bd_rcpt"/>
</dbReference>
<keyword evidence="3 6" id="KW-1133">Transmembrane helix</keyword>
<feature type="transmembrane region" description="Helical" evidence="6">
    <location>
        <begin position="1082"/>
        <end position="1105"/>
    </location>
</feature>
<feature type="transmembrane region" description="Helical" evidence="6">
    <location>
        <begin position="1190"/>
        <end position="1210"/>
    </location>
</feature>
<feature type="transmembrane region" description="Helical" evidence="6">
    <location>
        <begin position="1002"/>
        <end position="1021"/>
    </location>
</feature>
<feature type="domain" description="Receptor ligand binding region" evidence="8">
    <location>
        <begin position="108"/>
        <end position="509"/>
    </location>
</feature>
<keyword evidence="7" id="KW-0732">Signal</keyword>
<dbReference type="SUPFAM" id="SSF57184">
    <property type="entry name" value="Growth factor receptor domain"/>
    <property type="match status" value="1"/>
</dbReference>
<evidence type="ECO:0000256" key="2">
    <source>
        <dbReference type="ARBA" id="ARBA00022692"/>
    </source>
</evidence>
<feature type="domain" description="Tyrosine-protein kinase ephrin type A/B receptor-like" evidence="9">
    <location>
        <begin position="652"/>
        <end position="691"/>
    </location>
</feature>
<keyword evidence="4 6" id="KW-0472">Membrane</keyword>
<evidence type="ECO:0000259" key="8">
    <source>
        <dbReference type="Pfam" id="PF01094"/>
    </source>
</evidence>
<dbReference type="Gene3D" id="3.40.50.2300">
    <property type="match status" value="2"/>
</dbReference>
<evidence type="ECO:0000256" key="4">
    <source>
        <dbReference type="ARBA" id="ARBA00023136"/>
    </source>
</evidence>
<dbReference type="CDD" id="cd00185">
    <property type="entry name" value="TNFRSF"/>
    <property type="match status" value="1"/>
</dbReference>
<sequence length="1314" mass="139366">MLVFTRLALAAGIAVATAGETGSKLGVTDGPAYYNKANLRLGGVDHITRLGESCGFMDAAYQSIAIKHVNMRDSSWCKAIDDLSADWDISLVLMDATEQAEGDAPPKAALSAGLKLVGSSDDAQAPFMSWVGTSVAPWNESNFSGADNNILPVHGILGPSYSGTTMKTSSFFSSFNVPIMSSYATNPAMSQKTGNSAYPNFWRTCPPDSLKMGLVAAWLKSWGISRVFVVTIDDSFPIGMRDALQGYCPTYNMTCVLASSLVPAAAEAQTDEFLNSLMDEFAASGTRTIVLNGLVAQNAKIMQKLNARGLSNGDDGYIVVHPEKVGLTEVDFEGAFAVLPSHEIPAAWLESYSMEPPLTAKVKSWVNAGGFLNDSFVQTAIEQSPLCGTQQNVLCDSTSIGYNGMMGPPDSERASVAHFTWPAVNQDFSACSEYSPLSYDSVVSYAAAFDIGLRLNALGHAQGFDKDSVTSGKLMEMLNILTQGVDVAGDPVMLDKDGDGVPDTHVKQFYGTCLGSGGPIGFEWRDGMRQERSSHFSVVNYRKASADASTLTNYETWDLYSATPEDLATWTPKPRAENLAGVKFGTGTQLGFPRPEGALLGMPPVCPPGQYLDADVGDCTFTSAGFYQPLEGQDSQLECPPGTSCESGGCADQCNPCPPGQFQSQSGQATCEPCPAGSTTGTPGSSICSPCPPGEFAALEGMDSCASCAIGQVQTAEGQTSCEDCPSDRTTFEKSASLFASCLCVEGTMEPVKPVLVDGDVATKDDLPACQECPEGFECPLGSSFTDALGESHDLYGYVEPDAEQLNIINVSRPNMAVAEGYYLAADYKSSAGSASDQLALNIYLCDGLGIQRLSQEGYVSSCPGGPADACRDGREGIACAKCADGSYTTIDGPCAECDGWEPAILVFVILAGFAAVVASYYFINGPLDGQMSPLMVLAMCAGTFVMTMQSCAALSSLSISFPNGLGGLFAGTRLFALDLRVLRPECSLGSSVIASYALKVGLPWFLFALFGVLCALSKLLPERLQWESTKTFNTVCNFFQAAFITIILTVIGPFRTFAHPGKGDRSSMLSSPDIDTVSETYAGLVAFAVFGLLPCFLFLALYVFSVKKSPAWRENNMTKYLQAIKFVLFRFEAHAYYWGLCFLARSTAVSVITLLPSPFVQLQLLSVVMVVYLVALCLVWPWKAPVVNALDALQTTLLLVILLAATRLVGADNGGEDAGAVTGLISTCYAVLLVAFGTAALLVLRGKLDMGDKTGDKTGSDSVPENRGAETGADVVEEDQAAEVDEKPADETDEGIEGNPIADEARMEVATQI</sequence>
<keyword evidence="2 6" id="KW-0812">Transmembrane</keyword>
<feature type="region of interest" description="Disordered" evidence="5">
    <location>
        <begin position="1254"/>
        <end position="1314"/>
    </location>
</feature>
<keyword evidence="11" id="KW-1185">Reference proteome</keyword>
<feature type="transmembrane region" description="Helical" evidence="6">
    <location>
        <begin position="1163"/>
        <end position="1183"/>
    </location>
</feature>
<evidence type="ECO:0000313" key="10">
    <source>
        <dbReference type="EMBL" id="CAK0901661.1"/>
    </source>
</evidence>
<dbReference type="SUPFAM" id="SSF53822">
    <property type="entry name" value="Periplasmic binding protein-like I"/>
    <property type="match status" value="1"/>
</dbReference>
<gene>
    <name evidence="10" type="ORF">PCOR1329_LOCUS78550</name>
</gene>
<dbReference type="InterPro" id="IPR028082">
    <property type="entry name" value="Peripla_BP_I"/>
</dbReference>
<protein>
    <recommendedName>
        <fullName evidence="12">Receptor ligand binding region domain-containing protein</fullName>
    </recommendedName>
</protein>
<evidence type="ECO:0000256" key="3">
    <source>
        <dbReference type="ARBA" id="ARBA00022989"/>
    </source>
</evidence>
<feature type="transmembrane region" description="Helical" evidence="6">
    <location>
        <begin position="904"/>
        <end position="924"/>
    </location>
</feature>
<name>A0ABN9XP15_9DINO</name>
<dbReference type="InterPro" id="IPR009030">
    <property type="entry name" value="Growth_fac_rcpt_cys_sf"/>
</dbReference>
<reference evidence="10" key="1">
    <citation type="submission" date="2023-10" db="EMBL/GenBank/DDBJ databases">
        <authorList>
            <person name="Chen Y."/>
            <person name="Shah S."/>
            <person name="Dougan E. K."/>
            <person name="Thang M."/>
            <person name="Chan C."/>
        </authorList>
    </citation>
    <scope>NUCLEOTIDE SEQUENCE [LARGE SCALE GENOMIC DNA]</scope>
</reference>
<dbReference type="Pfam" id="PF01094">
    <property type="entry name" value="ANF_receptor"/>
    <property type="match status" value="1"/>
</dbReference>
<feature type="transmembrane region" description="Helical" evidence="6">
    <location>
        <begin position="1136"/>
        <end position="1157"/>
    </location>
</feature>
<feature type="transmembrane region" description="Helical" evidence="6">
    <location>
        <begin position="1033"/>
        <end position="1055"/>
    </location>
</feature>
<evidence type="ECO:0000256" key="7">
    <source>
        <dbReference type="SAM" id="SignalP"/>
    </source>
</evidence>
<dbReference type="EMBL" id="CAUYUJ010020961">
    <property type="protein sequence ID" value="CAK0901661.1"/>
    <property type="molecule type" value="Genomic_DNA"/>
</dbReference>
<dbReference type="Pfam" id="PF07699">
    <property type="entry name" value="Ephrin_rec_like"/>
    <property type="match status" value="2"/>
</dbReference>
<feature type="transmembrane region" description="Helical" evidence="6">
    <location>
        <begin position="1222"/>
        <end position="1245"/>
    </location>
</feature>
<evidence type="ECO:0000259" key="9">
    <source>
        <dbReference type="Pfam" id="PF07699"/>
    </source>
</evidence>
<evidence type="ECO:0000256" key="6">
    <source>
        <dbReference type="SAM" id="Phobius"/>
    </source>
</evidence>
<dbReference type="SMART" id="SM01411">
    <property type="entry name" value="Ephrin_rec_like"/>
    <property type="match status" value="3"/>
</dbReference>
<dbReference type="Gene3D" id="2.10.50.10">
    <property type="entry name" value="Tumor Necrosis Factor Receptor, subunit A, domain 2"/>
    <property type="match status" value="2"/>
</dbReference>
<evidence type="ECO:0000313" key="11">
    <source>
        <dbReference type="Proteomes" id="UP001189429"/>
    </source>
</evidence>
<dbReference type="Proteomes" id="UP001189429">
    <property type="component" value="Unassembled WGS sequence"/>
</dbReference>
<dbReference type="PANTHER" id="PTHR46967">
    <property type="entry name" value="INSULIN-LIKE GROWTH FACTOR BINDING PROTEIN,N-TERMINAL"/>
    <property type="match status" value="1"/>
</dbReference>
<organism evidence="10 11">
    <name type="scientific">Prorocentrum cordatum</name>
    <dbReference type="NCBI Taxonomy" id="2364126"/>
    <lineage>
        <taxon>Eukaryota</taxon>
        <taxon>Sar</taxon>
        <taxon>Alveolata</taxon>
        <taxon>Dinophyceae</taxon>
        <taxon>Prorocentrales</taxon>
        <taxon>Prorocentraceae</taxon>
        <taxon>Prorocentrum</taxon>
    </lineage>
</organism>
<comment type="caution">
    <text evidence="10">The sequence shown here is derived from an EMBL/GenBank/DDBJ whole genome shotgun (WGS) entry which is preliminary data.</text>
</comment>